<dbReference type="Proteomes" id="UP000054279">
    <property type="component" value="Unassembled WGS sequence"/>
</dbReference>
<gene>
    <name evidence="2" type="ORF">M422DRAFT_258433</name>
</gene>
<reference evidence="2 3" key="1">
    <citation type="submission" date="2014-06" db="EMBL/GenBank/DDBJ databases">
        <title>Evolutionary Origins and Diversification of the Mycorrhizal Mutualists.</title>
        <authorList>
            <consortium name="DOE Joint Genome Institute"/>
            <consortium name="Mycorrhizal Genomics Consortium"/>
            <person name="Kohler A."/>
            <person name="Kuo A."/>
            <person name="Nagy L.G."/>
            <person name="Floudas D."/>
            <person name="Copeland A."/>
            <person name="Barry K.W."/>
            <person name="Cichocki N."/>
            <person name="Veneault-Fourrey C."/>
            <person name="LaButti K."/>
            <person name="Lindquist E.A."/>
            <person name="Lipzen A."/>
            <person name="Lundell T."/>
            <person name="Morin E."/>
            <person name="Murat C."/>
            <person name="Riley R."/>
            <person name="Ohm R."/>
            <person name="Sun H."/>
            <person name="Tunlid A."/>
            <person name="Henrissat B."/>
            <person name="Grigoriev I.V."/>
            <person name="Hibbett D.S."/>
            <person name="Martin F."/>
        </authorList>
    </citation>
    <scope>NUCLEOTIDE SEQUENCE [LARGE SCALE GENOMIC DNA]</scope>
    <source>
        <strain evidence="2 3">SS14</strain>
    </source>
</reference>
<evidence type="ECO:0000256" key="1">
    <source>
        <dbReference type="SAM" id="MobiDB-lite"/>
    </source>
</evidence>
<name>A0A0C9VLT4_SPHS4</name>
<dbReference type="OrthoDB" id="3327495at2759"/>
<dbReference type="EMBL" id="KN837157">
    <property type="protein sequence ID" value="KIJ38800.1"/>
    <property type="molecule type" value="Genomic_DNA"/>
</dbReference>
<feature type="compositionally biased region" description="Polar residues" evidence="1">
    <location>
        <begin position="1"/>
        <end position="13"/>
    </location>
</feature>
<organism evidence="2 3">
    <name type="scientific">Sphaerobolus stellatus (strain SS14)</name>
    <dbReference type="NCBI Taxonomy" id="990650"/>
    <lineage>
        <taxon>Eukaryota</taxon>
        <taxon>Fungi</taxon>
        <taxon>Dikarya</taxon>
        <taxon>Basidiomycota</taxon>
        <taxon>Agaricomycotina</taxon>
        <taxon>Agaricomycetes</taxon>
        <taxon>Phallomycetidae</taxon>
        <taxon>Geastrales</taxon>
        <taxon>Sphaerobolaceae</taxon>
        <taxon>Sphaerobolus</taxon>
    </lineage>
</organism>
<sequence length="190" mass="21527">MPFSQYPPNNDSAAVTIAPNEAVASRDDPPVTTPTGKKGAPATTTNTKPSKRSKRGKAETSANEWTKPSDKLNHRPFEKISRGEQWAVHEQGKFWISQRLPSFMNMDHPPGGLPYDEATNRQLTHRQWWTRELGKAYMENWPDFELQEVLGVNYTPAQKALHDEVVRATLEAERTSHRASSGEIQRYISK</sequence>
<keyword evidence="3" id="KW-1185">Reference proteome</keyword>
<accession>A0A0C9VLT4</accession>
<evidence type="ECO:0000313" key="3">
    <source>
        <dbReference type="Proteomes" id="UP000054279"/>
    </source>
</evidence>
<feature type="region of interest" description="Disordered" evidence="1">
    <location>
        <begin position="1"/>
        <end position="74"/>
    </location>
</feature>
<evidence type="ECO:0000313" key="2">
    <source>
        <dbReference type="EMBL" id="KIJ38800.1"/>
    </source>
</evidence>
<protein>
    <submittedName>
        <fullName evidence="2">Uncharacterized protein</fullName>
    </submittedName>
</protein>
<dbReference type="HOGENOM" id="CLU_1428833_0_0_1"/>
<proteinExistence type="predicted"/>
<dbReference type="AlphaFoldDB" id="A0A0C9VLT4"/>